<evidence type="ECO:0000313" key="12">
    <source>
        <dbReference type="EMBL" id="SSW90984.1"/>
    </source>
</evidence>
<protein>
    <recommendedName>
        <fullName evidence="8">Mg-protoporphyrin IX chelatase</fullName>
        <ecNumber evidence="8">6.6.1.1</ecNumber>
    </recommendedName>
</protein>
<feature type="region of interest" description="Disordered" evidence="9">
    <location>
        <begin position="257"/>
        <end position="289"/>
    </location>
</feature>
<keyword evidence="3 8" id="KW-0436">Ligase</keyword>
<dbReference type="InterPro" id="IPR036465">
    <property type="entry name" value="vWFA_dom_sf"/>
</dbReference>
<evidence type="ECO:0000256" key="4">
    <source>
        <dbReference type="ARBA" id="ARBA00022741"/>
    </source>
</evidence>
<dbReference type="Gene3D" id="3.40.50.300">
    <property type="entry name" value="P-loop containing nucleotide triphosphate hydrolases"/>
    <property type="match status" value="1"/>
</dbReference>
<dbReference type="OrthoDB" id="9775079at2"/>
<evidence type="ECO:0000256" key="6">
    <source>
        <dbReference type="ARBA" id="ARBA00023171"/>
    </source>
</evidence>
<feature type="compositionally biased region" description="Acidic residues" evidence="9">
    <location>
        <begin position="275"/>
        <end position="285"/>
    </location>
</feature>
<evidence type="ECO:0000259" key="10">
    <source>
        <dbReference type="PROSITE" id="PS50234"/>
    </source>
</evidence>
<dbReference type="Proteomes" id="UP000252631">
    <property type="component" value="Unassembled WGS sequence"/>
</dbReference>
<dbReference type="EMBL" id="UFQQ01000009">
    <property type="protein sequence ID" value="SSW90984.1"/>
    <property type="molecule type" value="Genomic_DNA"/>
</dbReference>
<evidence type="ECO:0000256" key="3">
    <source>
        <dbReference type="ARBA" id="ARBA00022598"/>
    </source>
</evidence>
<dbReference type="InterPro" id="IPR011776">
    <property type="entry name" value="Mg_chelatase_ATPase-dsu"/>
</dbReference>
<dbReference type="AlphaFoldDB" id="A0A336JTP4"/>
<dbReference type="UniPathway" id="UPA00669"/>
<comment type="function">
    <text evidence="8">Involved in bacteriochlorophyll biosynthesis; introduces a magnesium ion into protoporphyrin IX to yield Mg-protoporphyrin IX.</text>
</comment>
<keyword evidence="14" id="KW-1185">Reference proteome</keyword>
<dbReference type="SUPFAM" id="SSF52540">
    <property type="entry name" value="P-loop containing nucleoside triphosphate hydrolases"/>
    <property type="match status" value="1"/>
</dbReference>
<dbReference type="GO" id="GO:0016851">
    <property type="term" value="F:magnesium chelatase activity"/>
    <property type="evidence" value="ECO:0007669"/>
    <property type="project" value="UniProtKB-UniRule"/>
</dbReference>
<evidence type="ECO:0000256" key="2">
    <source>
        <dbReference type="ARBA" id="ARBA00022531"/>
    </source>
</evidence>
<keyword evidence="4 8" id="KW-0547">Nucleotide-binding</keyword>
<dbReference type="PANTHER" id="PTHR43473:SF2">
    <property type="entry name" value="MAGNESIUM-CHELATASE SUBUNIT CHLD, CHLOROPLASTIC"/>
    <property type="match status" value="1"/>
</dbReference>
<name>A0A336JTP4_9BRAD</name>
<evidence type="ECO:0000313" key="11">
    <source>
        <dbReference type="EMBL" id="RED35294.1"/>
    </source>
</evidence>
<dbReference type="NCBIfam" id="NF009943">
    <property type="entry name" value="PRK13406.1"/>
    <property type="match status" value="1"/>
</dbReference>
<dbReference type="PROSITE" id="PS50234">
    <property type="entry name" value="VWFA"/>
    <property type="match status" value="1"/>
</dbReference>
<dbReference type="RefSeq" id="WP_114358035.1">
    <property type="nucleotide sequence ID" value="NZ_QRDT01000009.1"/>
</dbReference>
<evidence type="ECO:0000313" key="13">
    <source>
        <dbReference type="Proteomes" id="UP000252631"/>
    </source>
</evidence>
<dbReference type="GO" id="GO:0005524">
    <property type="term" value="F:ATP binding"/>
    <property type="evidence" value="ECO:0007669"/>
    <property type="project" value="UniProtKB-UniRule"/>
</dbReference>
<dbReference type="PANTHER" id="PTHR43473">
    <property type="entry name" value="MAGNESIUM-CHELATASE SUBUNIT CHLD, CHLOROPLASTIC"/>
    <property type="match status" value="1"/>
</dbReference>
<gene>
    <name evidence="11" type="ORF">BJ125_109138</name>
    <name evidence="12" type="ORF">SAMN05892882_109138</name>
</gene>
<proteinExistence type="inferred from homology"/>
<keyword evidence="8" id="KW-0077">Bacteriochlorophyll biosynthesis</keyword>
<dbReference type="Gene3D" id="1.10.8.80">
    <property type="entry name" value="Magnesium chelatase subunit I, C-Terminal domain"/>
    <property type="match status" value="1"/>
</dbReference>
<feature type="domain" description="VWFA" evidence="10">
    <location>
        <begin position="407"/>
        <end position="550"/>
    </location>
</feature>
<dbReference type="Pfam" id="PF13519">
    <property type="entry name" value="VWA_2"/>
    <property type="match status" value="1"/>
</dbReference>
<keyword evidence="2 8" id="KW-0602">Photosynthesis</keyword>
<feature type="region of interest" description="Disordered" evidence="9">
    <location>
        <begin position="324"/>
        <end position="351"/>
    </location>
</feature>
<dbReference type="Proteomes" id="UP000256343">
    <property type="component" value="Unassembled WGS sequence"/>
</dbReference>
<sequence length="590" mass="63043">MSIALAWSDAVTAAQLFAVDPVGTGGVLLRSRAGPVRDRWLAMLRAALPPEQPYKHLPLHIADGRLLGGLDLSATLLAGRPVAERGLLSEADGGVLVVAMAERLQSSTNVYLTAAMDAHETAVERDGLSLRMPARFGVVALDEGLEDEFAPAGLRDRLGFHLDLDQFAWRETDDFPISLDDIRAARARLADIKVESEQIEAVCTAAAALGIISLRAPLLAIRAAKASAALFDRTKIEQDDITLAARLVLAPRATIFPQPEQPDQADEPPPPEPPPPEDDNQDNNDQEQQTPDIDKALDEVILAAVKAAMPPGVLEAMRASAGRARARSAGKAGELQKSKKRGRPAGSIRGELRDGSKLNVIETLRAAAPWQPLRRRQAEGRSGSAPRILVEKDDFRIARFKQRTETITIFVVDASGSAALHRLAEAKGAVELLLADCYVRRDQVAMISFRGTIAEILLPPTRSLARAKRSLAGLPGGGGTPLSAGLDCAFMLADSIKRKGQTPTVIVLTDGRANIARDGAPGRPQAEEDAKASARQFRVAGISSVVIDMSPRPGPQAEAFAKEMDARYLPLPHADATVLAQAVTAATRQD</sequence>
<comment type="similarity">
    <text evidence="1 8">Belongs to the Mg-chelatase subunits D/I family.</text>
</comment>
<dbReference type="EC" id="6.6.1.1" evidence="8"/>
<evidence type="ECO:0000256" key="7">
    <source>
        <dbReference type="ARBA" id="ARBA00048693"/>
    </source>
</evidence>
<evidence type="ECO:0000313" key="14">
    <source>
        <dbReference type="Proteomes" id="UP000256343"/>
    </source>
</evidence>
<evidence type="ECO:0000256" key="9">
    <source>
        <dbReference type="SAM" id="MobiDB-lite"/>
    </source>
</evidence>
<keyword evidence="6 8" id="KW-0149">Chlorophyll biosynthesis</keyword>
<organism evidence="12 13">
    <name type="scientific">Rhodopseudomonas pentothenatexigens</name>
    <dbReference type="NCBI Taxonomy" id="999699"/>
    <lineage>
        <taxon>Bacteria</taxon>
        <taxon>Pseudomonadati</taxon>
        <taxon>Pseudomonadota</taxon>
        <taxon>Alphaproteobacteria</taxon>
        <taxon>Hyphomicrobiales</taxon>
        <taxon>Nitrobacteraceae</taxon>
        <taxon>Rhodopseudomonas</taxon>
    </lineage>
</organism>
<accession>A0A336JTP4</accession>
<dbReference type="InterPro" id="IPR002035">
    <property type="entry name" value="VWF_A"/>
</dbReference>
<dbReference type="NCBIfam" id="TIGR02031">
    <property type="entry name" value="BchD-ChlD"/>
    <property type="match status" value="1"/>
</dbReference>
<comment type="catalytic activity">
    <reaction evidence="7 8">
        <text>protoporphyrin IX + Mg(2+) + ATP + H2O = Mg-protoporphyrin IX + ADP + phosphate + 3 H(+)</text>
        <dbReference type="Rhea" id="RHEA:13961"/>
        <dbReference type="ChEBI" id="CHEBI:15377"/>
        <dbReference type="ChEBI" id="CHEBI:15378"/>
        <dbReference type="ChEBI" id="CHEBI:18420"/>
        <dbReference type="ChEBI" id="CHEBI:30616"/>
        <dbReference type="ChEBI" id="CHEBI:43474"/>
        <dbReference type="ChEBI" id="CHEBI:57306"/>
        <dbReference type="ChEBI" id="CHEBI:60492"/>
        <dbReference type="ChEBI" id="CHEBI:456216"/>
        <dbReference type="EC" id="6.6.1.1"/>
    </reaction>
</comment>
<keyword evidence="5 8" id="KW-0067">ATP-binding</keyword>
<dbReference type="EMBL" id="QRDT01000009">
    <property type="protein sequence ID" value="RED35294.1"/>
    <property type="molecule type" value="Genomic_DNA"/>
</dbReference>
<dbReference type="GO" id="GO:0030494">
    <property type="term" value="P:bacteriochlorophyll biosynthetic process"/>
    <property type="evidence" value="ECO:0007669"/>
    <property type="project" value="UniProtKB-UniPathway"/>
</dbReference>
<dbReference type="SMART" id="SM00327">
    <property type="entry name" value="VWA"/>
    <property type="match status" value="1"/>
</dbReference>
<feature type="compositionally biased region" description="Low complexity" evidence="9">
    <location>
        <begin position="324"/>
        <end position="333"/>
    </location>
</feature>
<dbReference type="InterPro" id="IPR041702">
    <property type="entry name" value="BchD/ChlD_VWA"/>
</dbReference>
<reference evidence="11 14" key="2">
    <citation type="submission" date="2018-07" db="EMBL/GenBank/DDBJ databases">
        <title>Genomic Encyclopedia of Archaeal and Bacterial Type Strains, Phase II (KMG-II): from individual species to whole genera.</title>
        <authorList>
            <person name="Goeker M."/>
        </authorList>
    </citation>
    <scope>NUCLEOTIDE SEQUENCE [LARGE SCALE GENOMIC DNA]</scope>
    <source>
        <strain evidence="11 14">JA575</strain>
    </source>
</reference>
<evidence type="ECO:0000256" key="1">
    <source>
        <dbReference type="ARBA" id="ARBA00005799"/>
    </source>
</evidence>
<dbReference type="GO" id="GO:0015979">
    <property type="term" value="P:photosynthesis"/>
    <property type="evidence" value="ECO:0007669"/>
    <property type="project" value="UniProtKB-UniRule"/>
</dbReference>
<dbReference type="SUPFAM" id="SSF53300">
    <property type="entry name" value="vWA-like"/>
    <property type="match status" value="1"/>
</dbReference>
<dbReference type="CDD" id="cd01451">
    <property type="entry name" value="vWA_Magnesium_chelatase"/>
    <property type="match status" value="1"/>
</dbReference>
<comment type="pathway">
    <text evidence="8">Porphyrin-containing compound metabolism; bacteriochlorophyll biosynthesis.</text>
</comment>
<dbReference type="Pfam" id="PF17863">
    <property type="entry name" value="AAA_lid_2"/>
    <property type="match status" value="1"/>
</dbReference>
<dbReference type="InterPro" id="IPR041628">
    <property type="entry name" value="ChlI/MoxR_AAA_lid"/>
</dbReference>
<dbReference type="Gene3D" id="3.40.50.410">
    <property type="entry name" value="von Willebrand factor, type A domain"/>
    <property type="match status" value="1"/>
</dbReference>
<reference evidence="12 13" key="1">
    <citation type="submission" date="2017-08" db="EMBL/GenBank/DDBJ databases">
        <authorList>
            <person name="de Groot N.N."/>
        </authorList>
    </citation>
    <scope>NUCLEOTIDE SEQUENCE [LARGE SCALE GENOMIC DNA]</scope>
    <source>
        <strain evidence="12 13">JA575</strain>
    </source>
</reference>
<evidence type="ECO:0000256" key="5">
    <source>
        <dbReference type="ARBA" id="ARBA00022840"/>
    </source>
</evidence>
<dbReference type="InterPro" id="IPR027417">
    <property type="entry name" value="P-loop_NTPase"/>
</dbReference>
<evidence type="ECO:0000256" key="8">
    <source>
        <dbReference type="RuleBase" id="RU362087"/>
    </source>
</evidence>